<dbReference type="EMBL" id="CP158375">
    <property type="protein sequence ID" value="XDO96712.1"/>
    <property type="molecule type" value="Genomic_DNA"/>
</dbReference>
<dbReference type="GO" id="GO:0003677">
    <property type="term" value="F:DNA binding"/>
    <property type="evidence" value="ECO:0007669"/>
    <property type="project" value="UniProtKB-KW"/>
</dbReference>
<gene>
    <name evidence="6" type="ORF">ABOZ73_18405</name>
</gene>
<dbReference type="PROSITE" id="PS50931">
    <property type="entry name" value="HTH_LYSR"/>
    <property type="match status" value="1"/>
</dbReference>
<dbReference type="AlphaFoldDB" id="A0AB39KSX5"/>
<dbReference type="Pfam" id="PF00126">
    <property type="entry name" value="HTH_1"/>
    <property type="match status" value="1"/>
</dbReference>
<name>A0AB39KSX5_9CAUL</name>
<evidence type="ECO:0000256" key="4">
    <source>
        <dbReference type="ARBA" id="ARBA00023163"/>
    </source>
</evidence>
<dbReference type="InterPro" id="IPR036390">
    <property type="entry name" value="WH_DNA-bd_sf"/>
</dbReference>
<protein>
    <submittedName>
        <fullName evidence="6">LysR substrate-binding domain-containing protein</fullName>
    </submittedName>
</protein>
<keyword evidence="4" id="KW-0804">Transcription</keyword>
<evidence type="ECO:0000259" key="5">
    <source>
        <dbReference type="PROSITE" id="PS50931"/>
    </source>
</evidence>
<organism evidence="6">
    <name type="scientific">Caulobacter sp. 73W</name>
    <dbReference type="NCBI Taxonomy" id="3161137"/>
    <lineage>
        <taxon>Bacteria</taxon>
        <taxon>Pseudomonadati</taxon>
        <taxon>Pseudomonadota</taxon>
        <taxon>Alphaproteobacteria</taxon>
        <taxon>Caulobacterales</taxon>
        <taxon>Caulobacteraceae</taxon>
        <taxon>Caulobacter</taxon>
    </lineage>
</organism>
<evidence type="ECO:0000256" key="3">
    <source>
        <dbReference type="ARBA" id="ARBA00023125"/>
    </source>
</evidence>
<evidence type="ECO:0000256" key="2">
    <source>
        <dbReference type="ARBA" id="ARBA00023015"/>
    </source>
</evidence>
<dbReference type="SUPFAM" id="SSF53850">
    <property type="entry name" value="Periplasmic binding protein-like II"/>
    <property type="match status" value="1"/>
</dbReference>
<dbReference type="InterPro" id="IPR000847">
    <property type="entry name" value="LysR_HTH_N"/>
</dbReference>
<accession>A0AB39KSX5</accession>
<dbReference type="FunFam" id="1.10.10.10:FF:000001">
    <property type="entry name" value="LysR family transcriptional regulator"/>
    <property type="match status" value="1"/>
</dbReference>
<dbReference type="InterPro" id="IPR036388">
    <property type="entry name" value="WH-like_DNA-bd_sf"/>
</dbReference>
<dbReference type="PRINTS" id="PR00039">
    <property type="entry name" value="HTHLYSR"/>
</dbReference>
<reference evidence="6" key="1">
    <citation type="submission" date="2024-06" db="EMBL/GenBank/DDBJ databases">
        <title>Caulobacter inopinatus, sp. nov.</title>
        <authorList>
            <person name="Donachie S.P."/>
        </authorList>
    </citation>
    <scope>NUCLEOTIDE SEQUENCE</scope>
    <source>
        <strain evidence="6">73W</strain>
    </source>
</reference>
<dbReference type="Gene3D" id="1.10.10.10">
    <property type="entry name" value="Winged helix-like DNA-binding domain superfamily/Winged helix DNA-binding domain"/>
    <property type="match status" value="1"/>
</dbReference>
<comment type="similarity">
    <text evidence="1">Belongs to the LysR transcriptional regulatory family.</text>
</comment>
<dbReference type="GO" id="GO:0003700">
    <property type="term" value="F:DNA-binding transcription factor activity"/>
    <property type="evidence" value="ECO:0007669"/>
    <property type="project" value="InterPro"/>
</dbReference>
<keyword evidence="3" id="KW-0238">DNA-binding</keyword>
<dbReference type="SUPFAM" id="SSF46785">
    <property type="entry name" value="Winged helix' DNA-binding domain"/>
    <property type="match status" value="1"/>
</dbReference>
<evidence type="ECO:0000256" key="1">
    <source>
        <dbReference type="ARBA" id="ARBA00009437"/>
    </source>
</evidence>
<sequence length="298" mass="32578">MQRELPNLDWLRVFAVTAETESFALAAQQLGVTPGAVSQRIKSLEGFLGVALFQRHAQGVRLTEVGRRYARRAAQPLEQLAQATREIVFAKNSRPLRVTILPALAQLWLGPRLAAFHQLNTGATVEIWADATLIDLRTADFDVAIRYGRPPFAGCDHRPILLDELVPVASPQLIAASKVDGQGLPGGAPLLLDTYWTSDFDDWLARTGQSAPADITIQTFSLYSMVVDAALNGQGFMIGHTALVSDLIAQGRLQPLSARRAPADKQFYVLTKASEPLSEATDAFVRWLVDQGQERPAI</sequence>
<dbReference type="Gene3D" id="3.40.190.10">
    <property type="entry name" value="Periplasmic binding protein-like II"/>
    <property type="match status" value="2"/>
</dbReference>
<proteinExistence type="inferred from homology"/>
<evidence type="ECO:0000313" key="6">
    <source>
        <dbReference type="EMBL" id="XDO96712.1"/>
    </source>
</evidence>
<dbReference type="PANTHER" id="PTHR30537:SF5">
    <property type="entry name" value="HTH-TYPE TRANSCRIPTIONAL ACTIVATOR TTDR-RELATED"/>
    <property type="match status" value="1"/>
</dbReference>
<dbReference type="InterPro" id="IPR058163">
    <property type="entry name" value="LysR-type_TF_proteobact-type"/>
</dbReference>
<dbReference type="PANTHER" id="PTHR30537">
    <property type="entry name" value="HTH-TYPE TRANSCRIPTIONAL REGULATOR"/>
    <property type="match status" value="1"/>
</dbReference>
<dbReference type="Pfam" id="PF03466">
    <property type="entry name" value="LysR_substrate"/>
    <property type="match status" value="1"/>
</dbReference>
<keyword evidence="2" id="KW-0805">Transcription regulation</keyword>
<dbReference type="InterPro" id="IPR005119">
    <property type="entry name" value="LysR_subst-bd"/>
</dbReference>
<feature type="domain" description="HTH lysR-type" evidence="5">
    <location>
        <begin position="6"/>
        <end position="63"/>
    </location>
</feature>
<dbReference type="RefSeq" id="WP_369059552.1">
    <property type="nucleotide sequence ID" value="NZ_CP158375.1"/>
</dbReference>